<feature type="compositionally biased region" description="Polar residues" evidence="1">
    <location>
        <begin position="41"/>
        <end position="53"/>
    </location>
</feature>
<keyword evidence="3" id="KW-1185">Reference proteome</keyword>
<reference evidence="3" key="1">
    <citation type="journal article" date="2023" name="Mol. Phylogenet. Evol.">
        <title>Genome-scale phylogeny and comparative genomics of the fungal order Sordariales.</title>
        <authorList>
            <person name="Hensen N."/>
            <person name="Bonometti L."/>
            <person name="Westerberg I."/>
            <person name="Brannstrom I.O."/>
            <person name="Guillou S."/>
            <person name="Cros-Aarteil S."/>
            <person name="Calhoun S."/>
            <person name="Haridas S."/>
            <person name="Kuo A."/>
            <person name="Mondo S."/>
            <person name="Pangilinan J."/>
            <person name="Riley R."/>
            <person name="LaButti K."/>
            <person name="Andreopoulos B."/>
            <person name="Lipzen A."/>
            <person name="Chen C."/>
            <person name="Yan M."/>
            <person name="Daum C."/>
            <person name="Ng V."/>
            <person name="Clum A."/>
            <person name="Steindorff A."/>
            <person name="Ohm R.A."/>
            <person name="Martin F."/>
            <person name="Silar P."/>
            <person name="Natvig D.O."/>
            <person name="Lalanne C."/>
            <person name="Gautier V."/>
            <person name="Ament-Velasquez S.L."/>
            <person name="Kruys A."/>
            <person name="Hutchinson M.I."/>
            <person name="Powell A.J."/>
            <person name="Barry K."/>
            <person name="Miller A.N."/>
            <person name="Grigoriev I.V."/>
            <person name="Debuchy R."/>
            <person name="Gladieux P."/>
            <person name="Hiltunen Thoren M."/>
            <person name="Johannesson H."/>
        </authorList>
    </citation>
    <scope>NUCLEOTIDE SEQUENCE [LARGE SCALE GENOMIC DNA]</scope>
    <source>
        <strain evidence="3">CBS 340.73</strain>
    </source>
</reference>
<accession>A0AAN6N402</accession>
<feature type="compositionally biased region" description="Basic residues" evidence="1">
    <location>
        <begin position="58"/>
        <end position="67"/>
    </location>
</feature>
<protein>
    <submittedName>
        <fullName evidence="2">Uncharacterized protein</fullName>
    </submittedName>
</protein>
<feature type="region of interest" description="Disordered" evidence="1">
    <location>
        <begin position="341"/>
        <end position="368"/>
    </location>
</feature>
<feature type="region of interest" description="Disordered" evidence="1">
    <location>
        <begin position="40"/>
        <end position="74"/>
    </location>
</feature>
<dbReference type="Proteomes" id="UP001303473">
    <property type="component" value="Unassembled WGS sequence"/>
</dbReference>
<dbReference type="EMBL" id="MU853823">
    <property type="protein sequence ID" value="KAK3938761.1"/>
    <property type="molecule type" value="Genomic_DNA"/>
</dbReference>
<feature type="region of interest" description="Disordered" evidence="1">
    <location>
        <begin position="631"/>
        <end position="669"/>
    </location>
</feature>
<evidence type="ECO:0000256" key="1">
    <source>
        <dbReference type="SAM" id="MobiDB-lite"/>
    </source>
</evidence>
<name>A0AAN6N402_9PEZI</name>
<sequence>MIIDTSTTKKVIGGHKPRPATYFYIPQPAHTPQPFPLTHEAASSGTSNPCQDSTGRLTWRRGRRRPDPRRQYDIMPPHCQTLEQLCRLLSVLSSHLRGLYWREVSSCRYRTTSQSSKYQRPRTPKDTIPSYRLIRPAPSYASQSSSTGTLSAVTGKITMDKKTHKCTSATTATILSDRRGKTHGMHLGLKSLLVLRAPVEQRQNVWVAATDASPSNCGEPSATQNLLPQHDDERDGATIQLYPEVVVVGPGEVPVDGWVVSVTRVVRYMGRQQCSQVHTNETQELAKKGIGTSPTYYSAHDMSMFDFYDRAVPRALQSMSWNDAYHLPDLEATSRRERKISTVTDSGQDTQHVSYRRSHRVPTRLSGTEEGACHPCTLATPWPPGAPLDDATTDAMDLLYLAGHNCQYKVLCFTKEMYSSHRNCQMLRQRHPSQSRPANTSPLLIGDRSIAHIQKHYSGTLWGVGLNSRRLFVPYQLPHPVTLLIPHAVPMRMEIYAFANVGVPLHPDNRRCHADAGAADPACCVRLNPLFGHTQQVYRISRRILKRHQGADTESQGCRISLPRDTCRGMLLEAGTRTRLYGEVFGAGCAEMEGQASKEKFTAGIKKHIPIPTLPAPIARHASSCGLAPSRRPVLRQFRPERRAMDASRDIGASRPSTSSFDKLKKLAP</sequence>
<dbReference type="AlphaFoldDB" id="A0AAN6N402"/>
<organism evidence="2 3">
    <name type="scientific">Diplogelasinospora grovesii</name>
    <dbReference type="NCBI Taxonomy" id="303347"/>
    <lineage>
        <taxon>Eukaryota</taxon>
        <taxon>Fungi</taxon>
        <taxon>Dikarya</taxon>
        <taxon>Ascomycota</taxon>
        <taxon>Pezizomycotina</taxon>
        <taxon>Sordariomycetes</taxon>
        <taxon>Sordariomycetidae</taxon>
        <taxon>Sordariales</taxon>
        <taxon>Diplogelasinosporaceae</taxon>
        <taxon>Diplogelasinospora</taxon>
    </lineage>
</organism>
<gene>
    <name evidence="2" type="ORF">QBC46DRAFT_450958</name>
</gene>
<evidence type="ECO:0000313" key="2">
    <source>
        <dbReference type="EMBL" id="KAK3938761.1"/>
    </source>
</evidence>
<proteinExistence type="predicted"/>
<evidence type="ECO:0000313" key="3">
    <source>
        <dbReference type="Proteomes" id="UP001303473"/>
    </source>
</evidence>
<comment type="caution">
    <text evidence="2">The sequence shown here is derived from an EMBL/GenBank/DDBJ whole genome shotgun (WGS) entry which is preliminary data.</text>
</comment>
<feature type="compositionally biased region" description="Basic and acidic residues" evidence="1">
    <location>
        <begin position="638"/>
        <end position="649"/>
    </location>
</feature>
<feature type="compositionally biased region" description="Polar residues" evidence="1">
    <location>
        <begin position="341"/>
        <end position="353"/>
    </location>
</feature>